<gene>
    <name evidence="2" type="ORF">GL263_21335</name>
</gene>
<feature type="transmembrane region" description="Helical" evidence="1">
    <location>
        <begin position="18"/>
        <end position="35"/>
    </location>
</feature>
<accession>A0ABR6EL58</accession>
<feature type="transmembrane region" description="Helical" evidence="1">
    <location>
        <begin position="41"/>
        <end position="60"/>
    </location>
</feature>
<keyword evidence="1" id="KW-0472">Membrane</keyword>
<evidence type="ECO:0000313" key="2">
    <source>
        <dbReference type="EMBL" id="MBB1246076.1"/>
    </source>
</evidence>
<dbReference type="EMBL" id="WMLF01000402">
    <property type="protein sequence ID" value="MBB1246076.1"/>
    <property type="molecule type" value="Genomic_DNA"/>
</dbReference>
<proteinExistence type="predicted"/>
<organism evidence="2 3">
    <name type="scientific">Streptomyces durbertensis</name>
    <dbReference type="NCBI Taxonomy" id="2448886"/>
    <lineage>
        <taxon>Bacteria</taxon>
        <taxon>Bacillati</taxon>
        <taxon>Actinomycetota</taxon>
        <taxon>Actinomycetes</taxon>
        <taxon>Kitasatosporales</taxon>
        <taxon>Streptomycetaceae</taxon>
        <taxon>Streptomyces</taxon>
    </lineage>
</organism>
<dbReference type="RefSeq" id="WP_182857355.1">
    <property type="nucleotide sequence ID" value="NZ_WMLF01000402.1"/>
</dbReference>
<evidence type="ECO:0000313" key="3">
    <source>
        <dbReference type="Proteomes" id="UP000766698"/>
    </source>
</evidence>
<name>A0ABR6EL58_9ACTN</name>
<protein>
    <submittedName>
        <fullName evidence="2">Uncharacterized protein</fullName>
    </submittedName>
</protein>
<comment type="caution">
    <text evidence="2">The sequence shown here is derived from an EMBL/GenBank/DDBJ whole genome shotgun (WGS) entry which is preliminary data.</text>
</comment>
<keyword evidence="1" id="KW-1133">Transmembrane helix</keyword>
<reference evidence="3" key="1">
    <citation type="journal article" date="2020" name="Syst. Appl. Microbiol.">
        <title>Streptomyces alkaliterrae sp. nov., isolated from an alkaline soil, and emended descriptions of Streptomyces alkaliphilus, Streptomyces calidiresistens and Streptomyces durbertensis.</title>
        <authorList>
            <person name="Swiecimska M."/>
            <person name="Golinska P."/>
            <person name="Nouioui I."/>
            <person name="Wypij M."/>
            <person name="Rai M."/>
            <person name="Sangal V."/>
            <person name="Goodfellow M."/>
        </authorList>
    </citation>
    <scope>NUCLEOTIDE SEQUENCE [LARGE SCALE GENOMIC DNA]</scope>
    <source>
        <strain evidence="3">DSM 104538</strain>
    </source>
</reference>
<keyword evidence="1" id="KW-0812">Transmembrane</keyword>
<sequence length="75" mass="7964">MPTTHDGHRRTRPLGMDLFTLVVVGVVVVLVTSMIPGLPGYAPAVITGAVLLVVWGVLAYRGTHPSRHGDNRGAH</sequence>
<dbReference type="Proteomes" id="UP000766698">
    <property type="component" value="Unassembled WGS sequence"/>
</dbReference>
<evidence type="ECO:0000256" key="1">
    <source>
        <dbReference type="SAM" id="Phobius"/>
    </source>
</evidence>
<keyword evidence="3" id="KW-1185">Reference proteome</keyword>